<dbReference type="InterPro" id="IPR006129">
    <property type="entry name" value="AdhesinB"/>
</dbReference>
<dbReference type="PRINTS" id="PR00691">
    <property type="entry name" value="ADHESINB"/>
</dbReference>
<evidence type="ECO:0000256" key="7">
    <source>
        <dbReference type="SAM" id="SignalP"/>
    </source>
</evidence>
<evidence type="ECO:0000256" key="3">
    <source>
        <dbReference type="ARBA" id="ARBA00022448"/>
    </source>
</evidence>
<comment type="subcellular location">
    <subcellularLocation>
        <location evidence="1">Cell envelope</location>
    </subcellularLocation>
</comment>
<gene>
    <name evidence="8" type="ORF">CRI93_05195</name>
</gene>
<evidence type="ECO:0000256" key="1">
    <source>
        <dbReference type="ARBA" id="ARBA00004196"/>
    </source>
</evidence>
<dbReference type="Pfam" id="PF01297">
    <property type="entry name" value="ZnuA"/>
    <property type="match status" value="1"/>
</dbReference>
<dbReference type="PANTHER" id="PTHR42953">
    <property type="entry name" value="HIGH-AFFINITY ZINC UPTAKE SYSTEM PROTEIN ZNUA-RELATED"/>
    <property type="match status" value="1"/>
</dbReference>
<reference evidence="8 9" key="1">
    <citation type="submission" date="2017-10" db="EMBL/GenBank/DDBJ databases">
        <title>Draft genome of Longimonas halophila.</title>
        <authorList>
            <person name="Goh K.M."/>
            <person name="Shamsir M.S."/>
            <person name="Lim S.W."/>
        </authorList>
    </citation>
    <scope>NUCLEOTIDE SEQUENCE [LARGE SCALE GENOMIC DNA]</scope>
    <source>
        <strain evidence="8 9">KCTC 42399</strain>
    </source>
</reference>
<keyword evidence="5 7" id="KW-0732">Signal</keyword>
<keyword evidence="3 6" id="KW-0813">Transport</keyword>
<evidence type="ECO:0000256" key="2">
    <source>
        <dbReference type="ARBA" id="ARBA00011028"/>
    </source>
</evidence>
<dbReference type="InterPro" id="IPR050492">
    <property type="entry name" value="Bact_metal-bind_prot9"/>
</dbReference>
<dbReference type="PRINTS" id="PR00690">
    <property type="entry name" value="ADHESNFAMILY"/>
</dbReference>
<dbReference type="PANTHER" id="PTHR42953:SF1">
    <property type="entry name" value="METAL-BINDING PROTEIN HI_0362-RELATED"/>
    <property type="match status" value="1"/>
</dbReference>
<dbReference type="InterPro" id="IPR006127">
    <property type="entry name" value="ZnuA-like"/>
</dbReference>
<sequence>MRNAGGCAMLLGALVLMAGCSSSGADSTSEDRVRVVATTNVVGDLVRQVGGDAVALTTLMGPGIDPHQYNASEGDIQRMAGADMIVYNGLHLEGKMVDLFPEMDRRGIATTALAEEAVPDSLRIGSTEYASAYDPHVWFDVSLWRRAALHLGDALADLDPDHASAYRERATAYAARLDSLDTYAHERIATIPEAQRVLVTSHDAFRYLGAAYDIEVRGLQGISTDSEAGTADVQALADFIAERRLPTIFAETSVSERGLRAVQEAVRSQGFAVQLGDALYGDALGGTDTPEGTYVGAVRHNIDTIVNGLADSDSSGTTTARR</sequence>
<organism evidence="8 9">
    <name type="scientific">Longimonas halophila</name>
    <dbReference type="NCBI Taxonomy" id="1469170"/>
    <lineage>
        <taxon>Bacteria</taxon>
        <taxon>Pseudomonadati</taxon>
        <taxon>Rhodothermota</taxon>
        <taxon>Rhodothermia</taxon>
        <taxon>Rhodothermales</taxon>
        <taxon>Salisaetaceae</taxon>
        <taxon>Longimonas</taxon>
    </lineage>
</organism>
<dbReference type="PROSITE" id="PS51257">
    <property type="entry name" value="PROKAR_LIPOPROTEIN"/>
    <property type="match status" value="1"/>
</dbReference>
<dbReference type="GO" id="GO:0030001">
    <property type="term" value="P:metal ion transport"/>
    <property type="evidence" value="ECO:0007669"/>
    <property type="project" value="InterPro"/>
</dbReference>
<accession>A0A2H3P302</accession>
<keyword evidence="4" id="KW-0479">Metal-binding</keyword>
<dbReference type="InterPro" id="IPR006128">
    <property type="entry name" value="Lipoprotein_PsaA-like"/>
</dbReference>
<proteinExistence type="inferred from homology"/>
<dbReference type="GO" id="GO:0030313">
    <property type="term" value="C:cell envelope"/>
    <property type="evidence" value="ECO:0007669"/>
    <property type="project" value="UniProtKB-SubCell"/>
</dbReference>
<feature type="signal peptide" evidence="7">
    <location>
        <begin position="1"/>
        <end position="25"/>
    </location>
</feature>
<comment type="similarity">
    <text evidence="2 6">Belongs to the bacterial solute-binding protein 9 family.</text>
</comment>
<comment type="caution">
    <text evidence="8">The sequence shown here is derived from an EMBL/GenBank/DDBJ whole genome shotgun (WGS) entry which is preliminary data.</text>
</comment>
<dbReference type="SUPFAM" id="SSF53807">
    <property type="entry name" value="Helical backbone' metal receptor"/>
    <property type="match status" value="1"/>
</dbReference>
<evidence type="ECO:0000256" key="4">
    <source>
        <dbReference type="ARBA" id="ARBA00022723"/>
    </source>
</evidence>
<protein>
    <submittedName>
        <fullName evidence="8">Manganese transporter</fullName>
    </submittedName>
</protein>
<dbReference type="Proteomes" id="UP000221024">
    <property type="component" value="Unassembled WGS sequence"/>
</dbReference>
<keyword evidence="9" id="KW-1185">Reference proteome</keyword>
<dbReference type="AlphaFoldDB" id="A0A2H3P302"/>
<evidence type="ECO:0000256" key="6">
    <source>
        <dbReference type="RuleBase" id="RU003512"/>
    </source>
</evidence>
<dbReference type="GO" id="GO:0046872">
    <property type="term" value="F:metal ion binding"/>
    <property type="evidence" value="ECO:0007669"/>
    <property type="project" value="UniProtKB-KW"/>
</dbReference>
<dbReference type="EMBL" id="PDEP01000003">
    <property type="protein sequence ID" value="PEN08542.1"/>
    <property type="molecule type" value="Genomic_DNA"/>
</dbReference>
<dbReference type="GO" id="GO:0007155">
    <property type="term" value="P:cell adhesion"/>
    <property type="evidence" value="ECO:0007669"/>
    <property type="project" value="InterPro"/>
</dbReference>
<evidence type="ECO:0000313" key="9">
    <source>
        <dbReference type="Proteomes" id="UP000221024"/>
    </source>
</evidence>
<feature type="chain" id="PRO_5013709242" evidence="7">
    <location>
        <begin position="26"/>
        <end position="322"/>
    </location>
</feature>
<dbReference type="Gene3D" id="3.40.50.1980">
    <property type="entry name" value="Nitrogenase molybdenum iron protein domain"/>
    <property type="match status" value="2"/>
</dbReference>
<dbReference type="OrthoDB" id="9793396at2"/>
<evidence type="ECO:0000256" key="5">
    <source>
        <dbReference type="ARBA" id="ARBA00022729"/>
    </source>
</evidence>
<evidence type="ECO:0000313" key="8">
    <source>
        <dbReference type="EMBL" id="PEN08542.1"/>
    </source>
</evidence>
<name>A0A2H3P302_9BACT</name>